<dbReference type="InterPro" id="IPR046849">
    <property type="entry name" value="E2_motif"/>
</dbReference>
<dbReference type="InterPro" id="IPR002885">
    <property type="entry name" value="PPR_rpt"/>
</dbReference>
<feature type="repeat" description="PPR" evidence="7">
    <location>
        <begin position="92"/>
        <end position="126"/>
    </location>
</feature>
<feature type="domain" description="MI" evidence="9">
    <location>
        <begin position="1093"/>
        <end position="1215"/>
    </location>
</feature>
<evidence type="ECO:0000256" key="3">
    <source>
        <dbReference type="ARBA" id="ARBA00022540"/>
    </source>
</evidence>
<sequence>MIHGYTSNGETERSLSLFKEMVLSGTRLNSSTVVSVIPVSGHLMLVYAVHCYSLKSGFLSHESVPTALTTVYSKLNEMESARKVFNESPHKSLASWNAMISGYTQNGLTEDAIYLFREMQKSEFSPNPITITCILSACAQLGTLSLGKWVHGLVRGTDFESSVYVSTALIGMYAKCGSIAEARRLFDLMPKKNEVTWNTMISGYGLHGHGHGARRIFSEMLNSGVAPTPVTFLCVLYACSHAGLVKEGEEMFNSMVHRYGFEPSIKHYACMVDILGRAGHLQRALQFIEAMPVEADPSVWQTLLGACRIHKDTNLAHTVSEKLFELDPDNVGYHVLLSNIHSADRNYPQAASVRQAAKKRKLAKAPGCTLIEIGETPHVFTSGDQSHPQVKAIYEKLEELEGKMREAGYQPETELALHDVEEEERELMVKFHSERLAIAFGLIATEPGTEIRIIKNLRVCLDCHTVTKLISKITERVIVVRDANRFHHFRDGTHTIPLPAIRSKTMEQQGDRPVLSLRPGGGGRGGSRLFAHRPSSSSSDFTNGADAPSFAVRRGEGHEILRFTREQLLQLKEAIQVSEEILKLSREISADLFGEEQSWGRSETKPAAQAQNRFSETDNRDWHTRAPAPSPSRERSREDQREPRDARAGSGPPPVLVKAEVPWSAKRGTLSEKDQVLKTVKGILNKMTPEKYDLLKGQLIDSGITSADILKGVIQLIFEKAVLEPTFCQMYALLCFDINGKLPSFPSEEAGGKEITFKRVLLNNCQEQFEGADKLKQEIRLMTDPEQEMDRRDKERMLKLRTLGNIRLIGELLKQKMVPEKIVHHIVQELLGSDVKACPAEEDVEALCQFFITIGKQLDESPRSRGTNDTYFLRLKELAMHPMLAPRLRFMVRNVIDLRADNWVPRREEMKAKKITEIHSEAERNLGLRPGAMANMRNNNNRGGADAGAADSGNFYGRSGTGGMMPGMPGARKMPGMPGARQMPGMPVTDDDGWEMARSRSMPRGNRQNQQPAGRVQSPVIGKSPSVNSRLLPQGSGGLLAGRPSALLQGSGAEQPKPLPSPSKPAMEKPQSQAQPQPQEAASPMATTLDSEVLSRKTKSLLEEYFNVRIMDEALQCVEELKSPAYHPELVKEAISLGLEKNPPCVEPVARLLEYLVSKKVLTTKDIGSGCLLYGSMLDDIGIDLPKAPNNFGEILGSLVMANASDFETVEEILKKMEDDRFKKAVLDAVIKSVSESLLAAQAAKIEACRSLV</sequence>
<dbReference type="PANTHER" id="PTHR23253">
    <property type="entry name" value="EUKARYOTIC TRANSLATION INITIATION FACTOR 4 GAMMA"/>
    <property type="match status" value="1"/>
</dbReference>
<comment type="similarity">
    <text evidence="1">Belongs to the eukaryotic initiation factor 4G family.</text>
</comment>
<dbReference type="SMART" id="SM00543">
    <property type="entry name" value="MIF4G"/>
    <property type="match status" value="1"/>
</dbReference>
<proteinExistence type="inferred from homology"/>
<keyword evidence="5" id="KW-0810">Translation regulation</keyword>
<feature type="region of interest" description="Disordered" evidence="8">
    <location>
        <begin position="958"/>
        <end position="1091"/>
    </location>
</feature>
<feature type="compositionally biased region" description="Basic and acidic residues" evidence="8">
    <location>
        <begin position="615"/>
        <end position="624"/>
    </location>
</feature>
<dbReference type="Pfam" id="PF02847">
    <property type="entry name" value="MA3"/>
    <property type="match status" value="1"/>
</dbReference>
<dbReference type="Gene3D" id="1.25.40.10">
    <property type="entry name" value="Tetratricopeptide repeat domain"/>
    <property type="match status" value="2"/>
</dbReference>
<protein>
    <recommendedName>
        <fullName evidence="9">MI domain-containing protein</fullName>
    </recommendedName>
</protein>
<keyword evidence="11" id="KW-1185">Reference proteome</keyword>
<dbReference type="InterPro" id="IPR032867">
    <property type="entry name" value="DYW_dom"/>
</dbReference>
<dbReference type="Proteomes" id="UP000823674">
    <property type="component" value="Chromosome A03"/>
</dbReference>
<comment type="caution">
    <text evidence="10">The sequence shown here is derived from an EMBL/GenBank/DDBJ whole genome shotgun (WGS) entry which is preliminary data.</text>
</comment>
<dbReference type="EMBL" id="JADBGQ010000003">
    <property type="protein sequence ID" value="KAG5407379.1"/>
    <property type="molecule type" value="Genomic_DNA"/>
</dbReference>
<dbReference type="NCBIfam" id="TIGR00756">
    <property type="entry name" value="PPR"/>
    <property type="match status" value="4"/>
</dbReference>
<feature type="compositionally biased region" description="Low complexity" evidence="8">
    <location>
        <begin position="931"/>
        <end position="948"/>
    </location>
</feature>
<comment type="similarity">
    <text evidence="2">Belongs to the PPR family. PCMP-H subfamily.</text>
</comment>
<evidence type="ECO:0000313" key="11">
    <source>
        <dbReference type="Proteomes" id="UP000823674"/>
    </source>
</evidence>
<evidence type="ECO:0000256" key="4">
    <source>
        <dbReference type="ARBA" id="ARBA00022737"/>
    </source>
</evidence>
<evidence type="ECO:0000313" key="10">
    <source>
        <dbReference type="EMBL" id="KAG5407379.1"/>
    </source>
</evidence>
<keyword evidence="3" id="KW-0396">Initiation factor</keyword>
<dbReference type="PROSITE" id="PS51375">
    <property type="entry name" value="PPR"/>
    <property type="match status" value="4"/>
</dbReference>
<keyword evidence="4" id="KW-0677">Repeat</keyword>
<evidence type="ECO:0000256" key="2">
    <source>
        <dbReference type="ARBA" id="ARBA00006643"/>
    </source>
</evidence>
<feature type="repeat" description="PPR" evidence="7">
    <location>
        <begin position="193"/>
        <end position="227"/>
    </location>
</feature>
<accession>A0ABQ7N912</accession>
<dbReference type="Pfam" id="PF14432">
    <property type="entry name" value="DYW_deaminase"/>
    <property type="match status" value="1"/>
</dbReference>
<evidence type="ECO:0000259" key="9">
    <source>
        <dbReference type="PROSITE" id="PS51366"/>
    </source>
</evidence>
<dbReference type="Pfam" id="PF20430">
    <property type="entry name" value="Eplus_motif"/>
    <property type="match status" value="1"/>
</dbReference>
<dbReference type="InterPro" id="IPR011990">
    <property type="entry name" value="TPR-like_helical_dom_sf"/>
</dbReference>
<evidence type="ECO:0000256" key="1">
    <source>
        <dbReference type="ARBA" id="ARBA00005775"/>
    </source>
</evidence>
<dbReference type="SUPFAM" id="SSF48371">
    <property type="entry name" value="ARM repeat"/>
    <property type="match status" value="2"/>
</dbReference>
<gene>
    <name evidence="10" type="primary">A03p065140.1_BraROA</name>
    <name evidence="10" type="ORF">IGI04_013498</name>
</gene>
<dbReference type="PROSITE" id="PS51366">
    <property type="entry name" value="MI"/>
    <property type="match status" value="1"/>
</dbReference>
<feature type="compositionally biased region" description="Low complexity" evidence="8">
    <location>
        <begin position="1070"/>
        <end position="1086"/>
    </location>
</feature>
<feature type="region of interest" description="Disordered" evidence="8">
    <location>
        <begin position="929"/>
        <end position="948"/>
    </location>
</feature>
<feature type="region of interest" description="Disordered" evidence="8">
    <location>
        <begin position="596"/>
        <end position="658"/>
    </location>
</feature>
<dbReference type="Pfam" id="PF13041">
    <property type="entry name" value="PPR_2"/>
    <property type="match status" value="2"/>
</dbReference>
<dbReference type="InterPro" id="IPR046848">
    <property type="entry name" value="E_motif"/>
</dbReference>
<evidence type="ECO:0000256" key="7">
    <source>
        <dbReference type="PROSITE-ProRule" id="PRU00708"/>
    </source>
</evidence>
<feature type="repeat" description="PPR" evidence="7">
    <location>
        <begin position="228"/>
        <end position="263"/>
    </location>
</feature>
<feature type="compositionally biased region" description="Basic and acidic residues" evidence="8">
    <location>
        <begin position="632"/>
        <end position="647"/>
    </location>
</feature>
<dbReference type="SMART" id="SM00544">
    <property type="entry name" value="MA3"/>
    <property type="match status" value="1"/>
</dbReference>
<feature type="region of interest" description="Disordered" evidence="8">
    <location>
        <begin position="507"/>
        <end position="549"/>
    </location>
</feature>
<dbReference type="InterPro" id="IPR003891">
    <property type="entry name" value="Initiation_fac_eIF4g_MI"/>
</dbReference>
<feature type="compositionally biased region" description="Low complexity" evidence="8">
    <location>
        <begin position="966"/>
        <end position="979"/>
    </location>
</feature>
<name>A0ABQ7N912_BRACM</name>
<evidence type="ECO:0000256" key="5">
    <source>
        <dbReference type="ARBA" id="ARBA00022845"/>
    </source>
</evidence>
<evidence type="ECO:0000256" key="8">
    <source>
        <dbReference type="SAM" id="MobiDB-lite"/>
    </source>
</evidence>
<dbReference type="Pfam" id="PF01535">
    <property type="entry name" value="PPR"/>
    <property type="match status" value="1"/>
</dbReference>
<dbReference type="Pfam" id="PF20431">
    <property type="entry name" value="E_motif"/>
    <property type="match status" value="1"/>
</dbReference>
<dbReference type="PANTHER" id="PTHR23253:SF75">
    <property type="entry name" value="EUKARYOTIC TRANSLATION INITIATION FACTOR ISOFORM 4G-2"/>
    <property type="match status" value="1"/>
</dbReference>
<dbReference type="InterPro" id="IPR003890">
    <property type="entry name" value="MIF4G-like_typ-3"/>
</dbReference>
<organism evidence="10 11">
    <name type="scientific">Brassica rapa subsp. trilocularis</name>
    <dbReference type="NCBI Taxonomy" id="1813537"/>
    <lineage>
        <taxon>Eukaryota</taxon>
        <taxon>Viridiplantae</taxon>
        <taxon>Streptophyta</taxon>
        <taxon>Embryophyta</taxon>
        <taxon>Tracheophyta</taxon>
        <taxon>Spermatophyta</taxon>
        <taxon>Magnoliopsida</taxon>
        <taxon>eudicotyledons</taxon>
        <taxon>Gunneridae</taxon>
        <taxon>Pentapetalae</taxon>
        <taxon>rosids</taxon>
        <taxon>malvids</taxon>
        <taxon>Brassicales</taxon>
        <taxon>Brassicaceae</taxon>
        <taxon>Brassiceae</taxon>
        <taxon>Brassica</taxon>
    </lineage>
</organism>
<dbReference type="InterPro" id="IPR016024">
    <property type="entry name" value="ARM-type_fold"/>
</dbReference>
<feature type="repeat" description="PPR" evidence="7">
    <location>
        <begin position="1"/>
        <end position="28"/>
    </location>
</feature>
<dbReference type="Gene3D" id="1.25.40.180">
    <property type="match status" value="2"/>
</dbReference>
<reference evidence="10 11" key="1">
    <citation type="submission" date="2021-03" db="EMBL/GenBank/DDBJ databases">
        <authorList>
            <person name="King G.J."/>
            <person name="Bancroft I."/>
            <person name="Baten A."/>
            <person name="Bloomfield J."/>
            <person name="Borpatragohain P."/>
            <person name="He Z."/>
            <person name="Irish N."/>
            <person name="Irwin J."/>
            <person name="Liu K."/>
            <person name="Mauleon R.P."/>
            <person name="Moore J."/>
            <person name="Morris R."/>
            <person name="Ostergaard L."/>
            <person name="Wang B."/>
            <person name="Wells R."/>
        </authorList>
    </citation>
    <scope>NUCLEOTIDE SEQUENCE [LARGE SCALE GENOMIC DNA]</scope>
    <source>
        <strain evidence="10">R-o-18</strain>
        <tissue evidence="10">Leaf</tissue>
    </source>
</reference>
<dbReference type="Pfam" id="PF02854">
    <property type="entry name" value="MIF4G"/>
    <property type="match status" value="1"/>
</dbReference>
<keyword evidence="6" id="KW-0648">Protein biosynthesis</keyword>
<evidence type="ECO:0000256" key="6">
    <source>
        <dbReference type="ARBA" id="ARBA00022917"/>
    </source>
</evidence>